<dbReference type="EMBL" id="FLRL01000041">
    <property type="protein sequence ID" value="SBT86002.1"/>
    <property type="molecule type" value="Genomic_DNA"/>
</dbReference>
<feature type="transmembrane region" description="Helical" evidence="1">
    <location>
        <begin position="159"/>
        <end position="179"/>
    </location>
</feature>
<dbReference type="OrthoDB" id="10669034at2759"/>
<dbReference type="KEGG" id="pmal:PMUG01_00076100"/>
<dbReference type="GeneID" id="39866227"/>
<feature type="transmembrane region" description="Helical" evidence="1">
    <location>
        <begin position="215"/>
        <end position="240"/>
    </location>
</feature>
<dbReference type="Pfam" id="PF12420">
    <property type="entry name" value="DUF3671"/>
    <property type="match status" value="1"/>
</dbReference>
<evidence type="ECO:0000313" key="2">
    <source>
        <dbReference type="EMBL" id="SBT86002.1"/>
    </source>
</evidence>
<dbReference type="VEuPathDB" id="PlasmoDB:PmUG01_00076100"/>
<protein>
    <submittedName>
        <fullName evidence="2">Fam-m protein</fullName>
    </submittedName>
</protein>
<keyword evidence="1" id="KW-1133">Transmembrane helix</keyword>
<evidence type="ECO:0000313" key="3">
    <source>
        <dbReference type="Proteomes" id="UP000219813"/>
    </source>
</evidence>
<organism evidence="2 3">
    <name type="scientific">Plasmodium malariae</name>
    <dbReference type="NCBI Taxonomy" id="5858"/>
    <lineage>
        <taxon>Eukaryota</taxon>
        <taxon>Sar</taxon>
        <taxon>Alveolata</taxon>
        <taxon>Apicomplexa</taxon>
        <taxon>Aconoidasida</taxon>
        <taxon>Haemosporida</taxon>
        <taxon>Plasmodiidae</taxon>
        <taxon>Plasmodium</taxon>
        <taxon>Plasmodium (Plasmodium)</taxon>
    </lineage>
</organism>
<reference evidence="2 3" key="1">
    <citation type="submission" date="2016-06" db="EMBL/GenBank/DDBJ databases">
        <authorList>
            <consortium name="Pathogen Informatics"/>
        </authorList>
    </citation>
    <scope>NUCLEOTIDE SEQUENCE [LARGE SCALE GENOMIC DNA]</scope>
</reference>
<keyword evidence="3" id="KW-1185">Reference proteome</keyword>
<proteinExistence type="predicted"/>
<dbReference type="Proteomes" id="UP000219813">
    <property type="component" value="Unassembled WGS sequence"/>
</dbReference>
<gene>
    <name evidence="2" type="primary">PmUG01_00076100</name>
    <name evidence="2" type="ORF">PMUG01_00076100</name>
</gene>
<sequence>MEKKIKLHITVKIVKFLLLTWIWYFDNNLSIFRKSLDEYCCSSKKLDTRYYRSLAKYKLDSGSNNVCLKGTFPNNRLNEKRNIYGNEEEGKGKNEESNRGLFNKAQYYTEVIDYNKGIFDGKHFHFERKWIKKKDYDYFLEKRRRICDIGLKKVKFRSYGFGVFLFVLFFLLGIGIPLLPKLSFLENTWKLIEESTLLKEICNNIKTFMKEKQPYLYSILFIVLMIMVSIMFLVGIYKILRNNEKYNKIKLIAE</sequence>
<evidence type="ECO:0000256" key="1">
    <source>
        <dbReference type="SAM" id="Phobius"/>
    </source>
</evidence>
<dbReference type="AlphaFoldDB" id="A0A1D3JI91"/>
<dbReference type="InterPro" id="IPR022139">
    <property type="entry name" value="Fam-L/Fam-M-like_plasmodium"/>
</dbReference>
<dbReference type="RefSeq" id="XP_028859247.1">
    <property type="nucleotide sequence ID" value="XM_029006433.1"/>
</dbReference>
<keyword evidence="1" id="KW-0812">Transmembrane</keyword>
<name>A0A1D3JI91_PLAMA</name>
<keyword evidence="1" id="KW-0472">Membrane</keyword>
<accession>A0A1D3JI91</accession>